<dbReference type="EMBL" id="AP014714">
    <property type="protein sequence ID" value="BAQ22862.1"/>
    <property type="molecule type" value="Genomic_DNA"/>
</dbReference>
<dbReference type="Pfam" id="PF17602">
    <property type="entry name" value="DUF5498"/>
    <property type="match status" value="1"/>
</dbReference>
<organism evidence="1 2">
    <name type="scientific">Edwardsiella phage PEi20</name>
    <dbReference type="NCBI Taxonomy" id="1608310"/>
    <lineage>
        <taxon>Viruses</taxon>
        <taxon>Duplodnaviria</taxon>
        <taxon>Heunggongvirae</taxon>
        <taxon>Uroviricota</taxon>
        <taxon>Caudoviricetes</taxon>
        <taxon>Pantevenvirales</taxon>
        <taxon>Straboviridae</taxon>
        <taxon>Tevenvirinae</taxon>
        <taxon>Kanagawavirus</taxon>
        <taxon>Kanagawavirus pei20</taxon>
    </lineage>
</organism>
<dbReference type="OrthoDB" id="17323at10239"/>
<evidence type="ECO:0000313" key="1">
    <source>
        <dbReference type="EMBL" id="BAQ22862.1"/>
    </source>
</evidence>
<dbReference type="RefSeq" id="YP_009190370.1">
    <property type="nucleotide sequence ID" value="NC_028683.1"/>
</dbReference>
<proteinExistence type="predicted"/>
<dbReference type="Proteomes" id="UP000204657">
    <property type="component" value="Segment"/>
</dbReference>
<evidence type="ECO:0000313" key="2">
    <source>
        <dbReference type="Proteomes" id="UP000204657"/>
    </source>
</evidence>
<protein>
    <submittedName>
        <fullName evidence="1">Uncharacterized protein</fullName>
    </submittedName>
</protein>
<accession>A0A0B6VL92</accession>
<dbReference type="InterPro" id="IPR035134">
    <property type="entry name" value="DUF5498"/>
</dbReference>
<name>A0A0B6VL92_9CAUD</name>
<sequence length="109" mass="12297">MRSFIRFNGTETSMDNVRIVEPAFNEMLITELRKVFGEKAQFNIVPAANFINEAQTDNIFTGIITGQFESEAPVNISVFFNAKPIEEFKSEAELPDADMVVPAFLGFRK</sequence>
<reference evidence="1 2" key="1">
    <citation type="submission" date="2015-02" db="EMBL/GenBank/DDBJ databases">
        <title>Complete genome sequences of Edwardsiella bacteriophages, PEi20 and PEi26.</title>
        <authorList>
            <person name="Yasuike M."/>
            <person name="Nishiki I."/>
            <person name="Iwasaki Y."/>
            <person name="Nakamura Y."/>
            <person name="Fujiwara A."/>
            <person name="Hassan E.S."/>
            <person name="Mahmoud M.M."/>
            <person name="Kawato Y."/>
            <person name="Nagai S."/>
            <person name="Kobayashi T."/>
            <person name="Ototake M."/>
            <person name="Nakai T."/>
        </authorList>
    </citation>
    <scope>NUCLEOTIDE SEQUENCE [LARGE SCALE GENOMIC DNA]</scope>
</reference>
<dbReference type="GeneID" id="26519050"/>
<gene>
    <name evidence="1" type="primary">alt.-3</name>
</gene>
<keyword evidence="2" id="KW-1185">Reference proteome</keyword>
<dbReference type="KEGG" id="vg:26519050"/>